<dbReference type="InterPro" id="IPR027417">
    <property type="entry name" value="P-loop_NTPase"/>
</dbReference>
<feature type="non-terminal residue" evidence="1">
    <location>
        <position position="196"/>
    </location>
</feature>
<evidence type="ECO:0000313" key="2">
    <source>
        <dbReference type="Proteomes" id="UP000069443"/>
    </source>
</evidence>
<keyword evidence="2" id="KW-1185">Reference proteome</keyword>
<accession>A0A100WII6</accession>
<dbReference type="Proteomes" id="UP000069443">
    <property type="component" value="Unassembled WGS sequence"/>
</dbReference>
<name>A0A100WII6_MYCCR</name>
<sequence length="196" mass="22077">GYAAIAFAELILGLRLFPWQKWLLIHALELTAPVGPDGLFSYRFRFIVVLVGRQNGKTLVMTVLALWHLYDQDSPMVIGTAQDLARSEAAWGEAVEMAQDDEELADLIEKIDQGHPKFMRLAKTEETPWFREYRVASATRRGGRGFSGDLILLDELREHQSWDAWSAVTNAMNARPRGQAWAFSNAGDALSVVLRF</sequence>
<dbReference type="AlphaFoldDB" id="A0A100WII6"/>
<dbReference type="EMBL" id="BCSY01000117">
    <property type="protein sequence ID" value="GAS98931.1"/>
    <property type="molecule type" value="Genomic_DNA"/>
</dbReference>
<dbReference type="Gene3D" id="3.40.50.300">
    <property type="entry name" value="P-loop containing nucleotide triphosphate hydrolases"/>
    <property type="match status" value="1"/>
</dbReference>
<reference evidence="2" key="1">
    <citation type="journal article" date="2016" name="Genome Announc.">
        <title>Draft Genome Sequences of Five Rapidly Growing Mycobacterium Species, M. thermoresistibile, M. fortuitum subsp. acetamidolyticum, M. canariasense, M. brisbanense, and M. novocastrense.</title>
        <authorList>
            <person name="Katahira K."/>
            <person name="Ogura Y."/>
            <person name="Gotoh Y."/>
            <person name="Hayashi T."/>
        </authorList>
    </citation>
    <scope>NUCLEOTIDE SEQUENCE [LARGE SCALE GENOMIC DNA]</scope>
    <source>
        <strain evidence="2">JCM15298</strain>
    </source>
</reference>
<feature type="non-terminal residue" evidence="1">
    <location>
        <position position="1"/>
    </location>
</feature>
<gene>
    <name evidence="1" type="ORF">RMCC_5896</name>
</gene>
<evidence type="ECO:0000313" key="1">
    <source>
        <dbReference type="EMBL" id="GAS98931.1"/>
    </source>
</evidence>
<proteinExistence type="predicted"/>
<comment type="caution">
    <text evidence="1">The sequence shown here is derived from an EMBL/GenBank/DDBJ whole genome shotgun (WGS) entry which is preliminary data.</text>
</comment>
<protein>
    <submittedName>
        <fullName evidence="1">Terminase</fullName>
    </submittedName>
</protein>
<reference evidence="2" key="2">
    <citation type="submission" date="2016-02" db="EMBL/GenBank/DDBJ databases">
        <title>Draft genome sequence of five rapidly growing Mycobacterium species.</title>
        <authorList>
            <person name="Katahira K."/>
            <person name="Gotou Y."/>
            <person name="Iida K."/>
            <person name="Ogura Y."/>
            <person name="Hayashi T."/>
        </authorList>
    </citation>
    <scope>NUCLEOTIDE SEQUENCE [LARGE SCALE GENOMIC DNA]</scope>
    <source>
        <strain evidence="2">JCM15298</strain>
    </source>
</reference>
<organism evidence="1 2">
    <name type="scientific">Mycolicibacterium canariasense</name>
    <name type="common">Mycobacterium canariasense</name>
    <dbReference type="NCBI Taxonomy" id="228230"/>
    <lineage>
        <taxon>Bacteria</taxon>
        <taxon>Bacillati</taxon>
        <taxon>Actinomycetota</taxon>
        <taxon>Actinomycetes</taxon>
        <taxon>Mycobacteriales</taxon>
        <taxon>Mycobacteriaceae</taxon>
        <taxon>Mycolicibacterium</taxon>
    </lineage>
</organism>